<comment type="caution">
    <text evidence="2">The sequence shown here is derived from an EMBL/GenBank/DDBJ whole genome shotgun (WGS) entry which is preliminary data.</text>
</comment>
<evidence type="ECO:0000313" key="3">
    <source>
        <dbReference type="Proteomes" id="UP000616499"/>
    </source>
</evidence>
<dbReference type="EMBL" id="BMNW01000001">
    <property type="protein sequence ID" value="GGL93543.1"/>
    <property type="molecule type" value="Genomic_DNA"/>
</dbReference>
<dbReference type="Proteomes" id="UP000616499">
    <property type="component" value="Unassembled WGS sequence"/>
</dbReference>
<accession>A0ABQ2GF79</accession>
<dbReference type="RefSeq" id="WP_188864092.1">
    <property type="nucleotide sequence ID" value="NZ_BMNW01000001.1"/>
</dbReference>
<name>A0ABQ2GF79_9PSED</name>
<organism evidence="2 3">
    <name type="scientific">Pseudomonas asuensis</name>
    <dbReference type="NCBI Taxonomy" id="1825787"/>
    <lineage>
        <taxon>Bacteria</taxon>
        <taxon>Pseudomonadati</taxon>
        <taxon>Pseudomonadota</taxon>
        <taxon>Gammaproteobacteria</taxon>
        <taxon>Pseudomonadales</taxon>
        <taxon>Pseudomonadaceae</taxon>
        <taxon>Pseudomonas</taxon>
    </lineage>
</organism>
<proteinExistence type="predicted"/>
<evidence type="ECO:0000256" key="1">
    <source>
        <dbReference type="SAM" id="Phobius"/>
    </source>
</evidence>
<feature type="transmembrane region" description="Helical" evidence="1">
    <location>
        <begin position="28"/>
        <end position="47"/>
    </location>
</feature>
<sequence>MAIQAKRLILVSAVPAYKAKVSQQLQQVLSLKFFLLFFGASYVQIMVKSTKFVLYNNSLHDWNVKKRASTKRYLGYYSVAQERFNLMTIGCAPSGRYGTLRT</sequence>
<keyword evidence="1" id="KW-0472">Membrane</keyword>
<keyword evidence="3" id="KW-1185">Reference proteome</keyword>
<gene>
    <name evidence="2" type="ORF">GCM10009425_00670</name>
</gene>
<keyword evidence="1" id="KW-1133">Transmembrane helix</keyword>
<keyword evidence="1" id="KW-0812">Transmembrane</keyword>
<evidence type="ECO:0000313" key="2">
    <source>
        <dbReference type="EMBL" id="GGL93543.1"/>
    </source>
</evidence>
<reference evidence="3" key="1">
    <citation type="journal article" date="2019" name="Int. J. Syst. Evol. Microbiol.">
        <title>The Global Catalogue of Microorganisms (GCM) 10K type strain sequencing project: providing services to taxonomists for standard genome sequencing and annotation.</title>
        <authorList>
            <consortium name="The Broad Institute Genomics Platform"/>
            <consortium name="The Broad Institute Genome Sequencing Center for Infectious Disease"/>
            <person name="Wu L."/>
            <person name="Ma J."/>
        </authorList>
    </citation>
    <scope>NUCLEOTIDE SEQUENCE [LARGE SCALE GENOMIC DNA]</scope>
    <source>
        <strain evidence="3">JCM 13501</strain>
    </source>
</reference>
<protein>
    <submittedName>
        <fullName evidence="2">Uncharacterized protein</fullName>
    </submittedName>
</protein>